<dbReference type="Gene3D" id="1.10.630.10">
    <property type="entry name" value="Cytochrome P450"/>
    <property type="match status" value="1"/>
</dbReference>
<dbReference type="InterPro" id="IPR005225">
    <property type="entry name" value="Small_GTP-bd"/>
</dbReference>
<dbReference type="GO" id="GO:0005525">
    <property type="term" value="F:GTP binding"/>
    <property type="evidence" value="ECO:0007669"/>
    <property type="project" value="UniProtKB-KW"/>
</dbReference>
<name>A0AAW1RJL1_9CHLO</name>
<feature type="binding site" evidence="11">
    <location>
        <begin position="131"/>
        <end position="134"/>
    </location>
    <ligand>
        <name>GTP</name>
        <dbReference type="ChEBI" id="CHEBI:37565"/>
    </ligand>
</feature>
<dbReference type="PRINTS" id="PR00463">
    <property type="entry name" value="EP450I"/>
</dbReference>
<dbReference type="Gene3D" id="3.40.50.300">
    <property type="entry name" value="P-loop containing nucleotide triphosphate hydrolases"/>
    <property type="match status" value="1"/>
</dbReference>
<protein>
    <submittedName>
        <fullName evidence="13">Uncharacterized protein</fullName>
    </submittedName>
</protein>
<dbReference type="InterPro" id="IPR044154">
    <property type="entry name" value="Arl8a/8b"/>
</dbReference>
<comment type="function">
    <text evidence="8">May play a role in lysosome motility. May play a role in chromosome segregation.</text>
</comment>
<gene>
    <name evidence="13" type="ORF">WJX81_001297</name>
</gene>
<dbReference type="NCBIfam" id="TIGR00231">
    <property type="entry name" value="small_GTP"/>
    <property type="match status" value="1"/>
</dbReference>
<dbReference type="Proteomes" id="UP001445335">
    <property type="component" value="Unassembled WGS sequence"/>
</dbReference>
<evidence type="ECO:0000313" key="14">
    <source>
        <dbReference type="Proteomes" id="UP001445335"/>
    </source>
</evidence>
<feature type="binding site" evidence="11">
    <location>
        <position position="75"/>
    </location>
    <ligand>
        <name>GTP</name>
        <dbReference type="ChEBI" id="CHEBI:37565"/>
    </ligand>
</feature>
<dbReference type="GO" id="GO:0005765">
    <property type="term" value="C:lysosomal membrane"/>
    <property type="evidence" value="ECO:0007669"/>
    <property type="project" value="UniProtKB-SubCell"/>
</dbReference>
<comment type="caution">
    <text evidence="13">The sequence shown here is derived from an EMBL/GenBank/DDBJ whole genome shotgun (WGS) entry which is preliminary data.</text>
</comment>
<dbReference type="GO" id="GO:0031902">
    <property type="term" value="C:late endosome membrane"/>
    <property type="evidence" value="ECO:0007669"/>
    <property type="project" value="UniProtKB-SubCell"/>
</dbReference>
<comment type="subcellular location">
    <subcellularLocation>
        <location evidence="1">Late endosome membrane</location>
    </subcellularLocation>
    <subcellularLocation>
        <location evidence="2">Lysosome membrane</location>
    </subcellularLocation>
</comment>
<feature type="binding site" evidence="12">
    <location>
        <position position="35"/>
    </location>
    <ligand>
        <name>Mg(2+)</name>
        <dbReference type="ChEBI" id="CHEBI:18420"/>
    </ligand>
</feature>
<keyword evidence="14" id="KW-1185">Reference proteome</keyword>
<evidence type="ECO:0000256" key="7">
    <source>
        <dbReference type="ARBA" id="ARBA00023228"/>
    </source>
</evidence>
<keyword evidence="10" id="KW-0408">Iron</keyword>
<keyword evidence="10" id="KW-0349">Heme</keyword>
<comment type="similarity">
    <text evidence="3">Belongs to the small GTPase superfamily. Arf family.</text>
</comment>
<dbReference type="InterPro" id="IPR002401">
    <property type="entry name" value="Cyt_P450_E_grp-I"/>
</dbReference>
<evidence type="ECO:0000256" key="11">
    <source>
        <dbReference type="PIRSR" id="PIRSR606689-1"/>
    </source>
</evidence>
<dbReference type="GO" id="GO:0003924">
    <property type="term" value="F:GTPase activity"/>
    <property type="evidence" value="ECO:0007669"/>
    <property type="project" value="InterPro"/>
</dbReference>
<keyword evidence="7" id="KW-0458">Lysosome</keyword>
<dbReference type="GO" id="GO:0016705">
    <property type="term" value="F:oxidoreductase activity, acting on paired donors, with incorporation or reduction of molecular oxygen"/>
    <property type="evidence" value="ECO:0007669"/>
    <property type="project" value="InterPro"/>
</dbReference>
<dbReference type="InterPro" id="IPR036396">
    <property type="entry name" value="Cyt_P450_sf"/>
</dbReference>
<feature type="binding site" evidence="11">
    <location>
        <begin position="28"/>
        <end position="35"/>
    </location>
    <ligand>
        <name>GTP</name>
        <dbReference type="ChEBI" id="CHEBI:37565"/>
    </ligand>
</feature>
<dbReference type="FunFam" id="3.40.50.300:FF:000441">
    <property type="entry name" value="ADP-ribosylation factor-like protein 8a"/>
    <property type="match status" value="1"/>
</dbReference>
<dbReference type="SUPFAM" id="SSF48264">
    <property type="entry name" value="Cytochrome P450"/>
    <property type="match status" value="1"/>
</dbReference>
<keyword evidence="10" id="KW-0479">Metal-binding</keyword>
<dbReference type="InterPro" id="IPR017972">
    <property type="entry name" value="Cyt_P450_CS"/>
</dbReference>
<dbReference type="SMART" id="SM00175">
    <property type="entry name" value="RAB"/>
    <property type="match status" value="1"/>
</dbReference>
<evidence type="ECO:0000256" key="1">
    <source>
        <dbReference type="ARBA" id="ARBA00004414"/>
    </source>
</evidence>
<evidence type="ECO:0000256" key="10">
    <source>
        <dbReference type="PIRSR" id="PIRSR602401-1"/>
    </source>
</evidence>
<accession>A0AAW1RJL1</accession>
<feature type="binding site" evidence="12">
    <location>
        <position position="53"/>
    </location>
    <ligand>
        <name>Mg(2+)</name>
        <dbReference type="ChEBI" id="CHEBI:18420"/>
    </ligand>
</feature>
<dbReference type="GO" id="GO:0007059">
    <property type="term" value="P:chromosome segregation"/>
    <property type="evidence" value="ECO:0007669"/>
    <property type="project" value="UniProtKB-KW"/>
</dbReference>
<dbReference type="PROSITE" id="PS51417">
    <property type="entry name" value="ARF"/>
    <property type="match status" value="1"/>
</dbReference>
<dbReference type="GO" id="GO:0015031">
    <property type="term" value="P:protein transport"/>
    <property type="evidence" value="ECO:0007669"/>
    <property type="project" value="InterPro"/>
</dbReference>
<dbReference type="CDD" id="cd04159">
    <property type="entry name" value="Arl10_like"/>
    <property type="match status" value="1"/>
</dbReference>
<evidence type="ECO:0000256" key="3">
    <source>
        <dbReference type="ARBA" id="ARBA00010290"/>
    </source>
</evidence>
<keyword evidence="6 11" id="KW-0342">GTP-binding</keyword>
<evidence type="ECO:0000256" key="5">
    <source>
        <dbReference type="ARBA" id="ARBA00022829"/>
    </source>
</evidence>
<dbReference type="SMART" id="SM00177">
    <property type="entry name" value="ARF"/>
    <property type="match status" value="1"/>
</dbReference>
<dbReference type="AlphaFoldDB" id="A0AAW1RJL1"/>
<reference evidence="13 14" key="1">
    <citation type="journal article" date="2024" name="Nat. Commun.">
        <title>Phylogenomics reveals the evolutionary origins of lichenization in chlorophyte algae.</title>
        <authorList>
            <person name="Puginier C."/>
            <person name="Libourel C."/>
            <person name="Otte J."/>
            <person name="Skaloud P."/>
            <person name="Haon M."/>
            <person name="Grisel S."/>
            <person name="Petersen M."/>
            <person name="Berrin J.G."/>
            <person name="Delaux P.M."/>
            <person name="Dal Grande F."/>
            <person name="Keller J."/>
        </authorList>
    </citation>
    <scope>NUCLEOTIDE SEQUENCE [LARGE SCALE GENOMIC DNA]</scope>
    <source>
        <strain evidence="13 14">SAG 245.80</strain>
    </source>
</reference>
<keyword evidence="4 11" id="KW-0547">Nucleotide-binding</keyword>
<dbReference type="PANTHER" id="PTHR45732">
    <property type="entry name" value="ADP-RIBOSYLATION FACTOR-LIKE PROTEIN 8"/>
    <property type="match status" value="1"/>
</dbReference>
<dbReference type="Pfam" id="PF00067">
    <property type="entry name" value="p450"/>
    <property type="match status" value="1"/>
</dbReference>
<dbReference type="EMBL" id="JALJOU010000034">
    <property type="protein sequence ID" value="KAK9833992.1"/>
    <property type="molecule type" value="Genomic_DNA"/>
</dbReference>
<keyword evidence="12" id="KW-0460">Magnesium</keyword>
<evidence type="ECO:0000256" key="6">
    <source>
        <dbReference type="ARBA" id="ARBA00023134"/>
    </source>
</evidence>
<feature type="binding site" description="axial binding residue" evidence="10">
    <location>
        <position position="678"/>
    </location>
    <ligand>
        <name>heme</name>
        <dbReference type="ChEBI" id="CHEBI:30413"/>
    </ligand>
    <ligandPart>
        <name>Fe</name>
        <dbReference type="ChEBI" id="CHEBI:18248"/>
    </ligandPart>
</feature>
<dbReference type="Pfam" id="PF00025">
    <property type="entry name" value="Arf"/>
    <property type="match status" value="1"/>
</dbReference>
<dbReference type="InterPro" id="IPR006689">
    <property type="entry name" value="Small_GTPase_ARF/SAR"/>
</dbReference>
<dbReference type="PROSITE" id="PS00086">
    <property type="entry name" value="CYTOCHROME_P450"/>
    <property type="match status" value="1"/>
</dbReference>
<dbReference type="InterPro" id="IPR027417">
    <property type="entry name" value="P-loop_NTPase"/>
</dbReference>
<dbReference type="GO" id="GO:0051607">
    <property type="term" value="P:defense response to virus"/>
    <property type="evidence" value="ECO:0007669"/>
    <property type="project" value="UniProtKB-ARBA"/>
</dbReference>
<evidence type="ECO:0000256" key="4">
    <source>
        <dbReference type="ARBA" id="ARBA00022741"/>
    </source>
</evidence>
<comment type="subunit">
    <text evidence="9">Interacts with tubulin.</text>
</comment>
<dbReference type="PANTHER" id="PTHR45732:SF7">
    <property type="entry name" value="ADP-RIBOSYLATION FACTOR-LIKE PROTEIN 8"/>
    <property type="match status" value="1"/>
</dbReference>
<comment type="cofactor">
    <cofactor evidence="10">
        <name>heme</name>
        <dbReference type="ChEBI" id="CHEBI:30413"/>
    </cofactor>
</comment>
<dbReference type="PRINTS" id="PR00385">
    <property type="entry name" value="P450"/>
</dbReference>
<organism evidence="13 14">
    <name type="scientific">Elliptochloris bilobata</name>
    <dbReference type="NCBI Taxonomy" id="381761"/>
    <lineage>
        <taxon>Eukaryota</taxon>
        <taxon>Viridiplantae</taxon>
        <taxon>Chlorophyta</taxon>
        <taxon>core chlorophytes</taxon>
        <taxon>Trebouxiophyceae</taxon>
        <taxon>Trebouxiophyceae incertae sedis</taxon>
        <taxon>Elliptochloris clade</taxon>
        <taxon>Elliptochloris</taxon>
    </lineage>
</organism>
<evidence type="ECO:0000256" key="12">
    <source>
        <dbReference type="PIRSR" id="PIRSR606689-2"/>
    </source>
</evidence>
<dbReference type="SMART" id="SM00178">
    <property type="entry name" value="SAR"/>
    <property type="match status" value="1"/>
</dbReference>
<dbReference type="GO" id="GO:0020037">
    <property type="term" value="F:heme binding"/>
    <property type="evidence" value="ECO:0007669"/>
    <property type="project" value="InterPro"/>
</dbReference>
<evidence type="ECO:0000313" key="13">
    <source>
        <dbReference type="EMBL" id="KAK9833992.1"/>
    </source>
</evidence>
<dbReference type="GO" id="GO:0005506">
    <property type="term" value="F:iron ion binding"/>
    <property type="evidence" value="ECO:0007669"/>
    <property type="project" value="InterPro"/>
</dbReference>
<keyword evidence="5" id="KW-0159">Chromosome partition</keyword>
<proteinExistence type="inferred from homology"/>
<sequence>MAPVWWERLLDWLRSLFFKKEVELSLIGLQNAGKTSLVNVIATGGFHEDMIPTVGFNMRKVTKGAVTIKLWDLGGQPRFRSMWERYCRGVQAVVYVVDSTDHEALDTARSELHDLLAKPSLAGIPLLVLGNKNDLPEALGTAELIERLDLKTLREREVCVYSISCKSQNNINLTLDWLTKHAKSERFPHPYTSEEARSWIKHCTAQDAAPIEHRSSLDFAIALVPEDEATGGGLQQQQAAVQQELYDELSYAPTPGPAALSLESIADVSLILRKGIHEAMLAFSNKYGPVCRFANPVDLNGATSWVFLNSPENVQWVSATNVKNYMRRYLPDIYKFVTHEKGILGSQDEYNRRHRKLCQPPFRSPQLLQEFANVVVQRSEQMAEVLRAGGGALTTDVALQTQRLTLDIVGLVAFSHDFRQAELTRQELGGQADADVQPPDRLLWAVNTFGEVLARVFITPMPVLRLLERLGVSRELRLLQEAVVTMRDSLLGVIHERRAGLAAGAPARADLLGVLLDARDEAGLPMTDEELWEDVHDIMGAGHETTASTAAAALWAIAAHPEAEARVHAELDRVLGGRPPQHDDLEALQYTGQAVREVLRLYPAIPIFPREAASADRLPSGHRVDAGDVVFMSSYALGRSPDIWKDPEEFRPERFSPEAEAEHHRFQWLPFGAGPRMCLGAGFAQMSVTLMVATLMQRFHFRPLPQPGTPAFPLQVAYDITLNFNPTNGLRMEVAPR</sequence>
<dbReference type="GO" id="GO:0004497">
    <property type="term" value="F:monooxygenase activity"/>
    <property type="evidence" value="ECO:0007669"/>
    <property type="project" value="InterPro"/>
</dbReference>
<dbReference type="PROSITE" id="PS51419">
    <property type="entry name" value="RAB"/>
    <property type="match status" value="1"/>
</dbReference>
<evidence type="ECO:0000256" key="2">
    <source>
        <dbReference type="ARBA" id="ARBA00004656"/>
    </source>
</evidence>
<dbReference type="SUPFAM" id="SSF52540">
    <property type="entry name" value="P-loop containing nucleoside triphosphate hydrolases"/>
    <property type="match status" value="1"/>
</dbReference>
<evidence type="ECO:0000256" key="8">
    <source>
        <dbReference type="ARBA" id="ARBA00058702"/>
    </source>
</evidence>
<evidence type="ECO:0000256" key="9">
    <source>
        <dbReference type="ARBA" id="ARBA00064590"/>
    </source>
</evidence>
<dbReference type="InterPro" id="IPR001128">
    <property type="entry name" value="Cyt_P450"/>
</dbReference>